<feature type="compositionally biased region" description="Gly residues" evidence="1">
    <location>
        <begin position="225"/>
        <end position="235"/>
    </location>
</feature>
<protein>
    <submittedName>
        <fullName evidence="2">Type III effector protein</fullName>
    </submittedName>
</protein>
<proteinExistence type="predicted"/>
<sequence length="244" mass="25312">MPPSREPHDPASLLAAKAALDAIGEAVRTAGTTKTAGAAGSARTSRPEPSSEDGQAAADQALAALVLLRELREQLAGWEPGLIEAARAAGSSWAELAQPLGVASRQAAERRYLRVRPGTSGSTGEQRVQATRDHRAADRSVSAWARTNAAELRQLAGQITALTDLPAQAHTPLARLADALAADDATHLIGPLTETHTHLEAGHPDLAARVDSISHHTDRLRQSRGGRGSRGGLDGPDGLDGTSS</sequence>
<dbReference type="Proteomes" id="UP001432166">
    <property type="component" value="Chromosome"/>
</dbReference>
<gene>
    <name evidence="2" type="ORF">OG288_02305</name>
</gene>
<feature type="compositionally biased region" description="Low complexity" evidence="1">
    <location>
        <begin position="30"/>
        <end position="44"/>
    </location>
</feature>
<dbReference type="EMBL" id="CP108133">
    <property type="protein sequence ID" value="WTP47246.1"/>
    <property type="molecule type" value="Genomic_DNA"/>
</dbReference>
<organism evidence="2 3">
    <name type="scientific">Streptomyces tauricus</name>
    <dbReference type="NCBI Taxonomy" id="68274"/>
    <lineage>
        <taxon>Bacteria</taxon>
        <taxon>Bacillati</taxon>
        <taxon>Actinomycetota</taxon>
        <taxon>Actinomycetes</taxon>
        <taxon>Kitasatosporales</taxon>
        <taxon>Streptomycetaceae</taxon>
        <taxon>Streptomyces</taxon>
        <taxon>Streptomyces aurantiacus group</taxon>
    </lineage>
</organism>
<evidence type="ECO:0000313" key="2">
    <source>
        <dbReference type="EMBL" id="WTP47246.1"/>
    </source>
</evidence>
<name>A0ABZ1JA40_9ACTN</name>
<reference evidence="2" key="1">
    <citation type="submission" date="2022-10" db="EMBL/GenBank/DDBJ databases">
        <title>The complete genomes of actinobacterial strains from the NBC collection.</title>
        <authorList>
            <person name="Joergensen T.S."/>
            <person name="Alvarez Arevalo M."/>
            <person name="Sterndorff E.B."/>
            <person name="Faurdal D."/>
            <person name="Vuksanovic O."/>
            <person name="Mourched A.-S."/>
            <person name="Charusanti P."/>
            <person name="Shaw S."/>
            <person name="Blin K."/>
            <person name="Weber T."/>
        </authorList>
    </citation>
    <scope>NUCLEOTIDE SEQUENCE</scope>
    <source>
        <strain evidence="2">NBC_00189</strain>
    </source>
</reference>
<feature type="compositionally biased region" description="Polar residues" evidence="1">
    <location>
        <begin position="119"/>
        <end position="129"/>
    </location>
</feature>
<dbReference type="RefSeq" id="WP_189769007.1">
    <property type="nucleotide sequence ID" value="NZ_CP108133.1"/>
</dbReference>
<evidence type="ECO:0000256" key="1">
    <source>
        <dbReference type="SAM" id="MobiDB-lite"/>
    </source>
</evidence>
<feature type="region of interest" description="Disordered" evidence="1">
    <location>
        <begin position="116"/>
        <end position="141"/>
    </location>
</feature>
<feature type="region of interest" description="Disordered" evidence="1">
    <location>
        <begin position="215"/>
        <end position="244"/>
    </location>
</feature>
<feature type="region of interest" description="Disordered" evidence="1">
    <location>
        <begin position="30"/>
        <end position="57"/>
    </location>
</feature>
<accession>A0ABZ1JA40</accession>
<keyword evidence="3" id="KW-1185">Reference proteome</keyword>
<evidence type="ECO:0000313" key="3">
    <source>
        <dbReference type="Proteomes" id="UP001432166"/>
    </source>
</evidence>